<dbReference type="InterPro" id="IPR011989">
    <property type="entry name" value="ARM-like"/>
</dbReference>
<dbReference type="Pfam" id="PF06367">
    <property type="entry name" value="Drf_FH3"/>
    <property type="match status" value="1"/>
</dbReference>
<reference evidence="4 5" key="1">
    <citation type="submission" date="2024-05" db="EMBL/GenBank/DDBJ databases">
        <title>Genetic variation in Jamaican populations of the coffee berry borer (Hypothenemus hampei).</title>
        <authorList>
            <person name="Errbii M."/>
            <person name="Myrie A."/>
        </authorList>
    </citation>
    <scope>NUCLEOTIDE SEQUENCE [LARGE SCALE GENOMIC DNA]</scope>
    <source>
        <strain evidence="4">JA-Hopewell-2020-01-JO</strain>
        <tissue evidence="4">Whole body</tissue>
    </source>
</reference>
<dbReference type="EMBL" id="JBDJPC010000007">
    <property type="protein sequence ID" value="KAL1494996.1"/>
    <property type="molecule type" value="Genomic_DNA"/>
</dbReference>
<dbReference type="InterPro" id="IPR043592">
    <property type="entry name" value="FMNL_animal"/>
</dbReference>
<feature type="domain" description="GBD/FH3" evidence="3">
    <location>
        <begin position="41"/>
        <end position="449"/>
    </location>
</feature>
<comment type="caution">
    <text evidence="4">The sequence shown here is derived from an EMBL/GenBank/DDBJ whole genome shotgun (WGS) entry which is preliminary data.</text>
</comment>
<dbReference type="Proteomes" id="UP001566132">
    <property type="component" value="Unassembled WGS sequence"/>
</dbReference>
<feature type="region of interest" description="Disordered" evidence="2">
    <location>
        <begin position="76"/>
        <end position="95"/>
    </location>
</feature>
<feature type="coiled-coil region" evidence="1">
    <location>
        <begin position="489"/>
        <end position="517"/>
    </location>
</feature>
<dbReference type="InterPro" id="IPR014768">
    <property type="entry name" value="GBD/FH3_dom"/>
</dbReference>
<feature type="compositionally biased region" description="Polar residues" evidence="2">
    <location>
        <begin position="449"/>
        <end position="459"/>
    </location>
</feature>
<evidence type="ECO:0000259" key="3">
    <source>
        <dbReference type="PROSITE" id="PS51232"/>
    </source>
</evidence>
<dbReference type="InterPro" id="IPR016024">
    <property type="entry name" value="ARM-type_fold"/>
</dbReference>
<keyword evidence="5" id="KW-1185">Reference proteome</keyword>
<protein>
    <recommendedName>
        <fullName evidence="3">GBD/FH3 domain-containing protein</fullName>
    </recommendedName>
</protein>
<dbReference type="SMART" id="SM01139">
    <property type="entry name" value="Drf_FH3"/>
    <property type="match status" value="1"/>
</dbReference>
<gene>
    <name evidence="4" type="ORF">ABEB36_010490</name>
</gene>
<dbReference type="PANTHER" id="PTHR45857">
    <property type="entry name" value="FORMIN-LIKE PROTEIN"/>
    <property type="match status" value="1"/>
</dbReference>
<dbReference type="InterPro" id="IPR010473">
    <property type="entry name" value="GTPase-bd"/>
</dbReference>
<evidence type="ECO:0000256" key="2">
    <source>
        <dbReference type="SAM" id="MobiDB-lite"/>
    </source>
</evidence>
<dbReference type="Gene3D" id="1.25.10.10">
    <property type="entry name" value="Leucine-rich Repeat Variant"/>
    <property type="match status" value="1"/>
</dbReference>
<evidence type="ECO:0000313" key="5">
    <source>
        <dbReference type="Proteomes" id="UP001566132"/>
    </source>
</evidence>
<name>A0ABD1EK39_HYPHA</name>
<dbReference type="InterPro" id="IPR010472">
    <property type="entry name" value="FH3_dom"/>
</dbReference>
<dbReference type="SUPFAM" id="SSF48371">
    <property type="entry name" value="ARM repeat"/>
    <property type="match status" value="1"/>
</dbReference>
<feature type="compositionally biased region" description="Polar residues" evidence="2">
    <location>
        <begin position="76"/>
        <end position="92"/>
    </location>
</feature>
<dbReference type="PANTHER" id="PTHR45857:SF9">
    <property type="entry name" value="MULTIPLE WING HAIRS, ISOFORM C"/>
    <property type="match status" value="1"/>
</dbReference>
<dbReference type="PROSITE" id="PS51232">
    <property type="entry name" value="GBD_FH3"/>
    <property type="match status" value="1"/>
</dbReference>
<organism evidence="4 5">
    <name type="scientific">Hypothenemus hampei</name>
    <name type="common">Coffee berry borer</name>
    <dbReference type="NCBI Taxonomy" id="57062"/>
    <lineage>
        <taxon>Eukaryota</taxon>
        <taxon>Metazoa</taxon>
        <taxon>Ecdysozoa</taxon>
        <taxon>Arthropoda</taxon>
        <taxon>Hexapoda</taxon>
        <taxon>Insecta</taxon>
        <taxon>Pterygota</taxon>
        <taxon>Neoptera</taxon>
        <taxon>Endopterygota</taxon>
        <taxon>Coleoptera</taxon>
        <taxon>Polyphaga</taxon>
        <taxon>Cucujiformia</taxon>
        <taxon>Curculionidae</taxon>
        <taxon>Scolytinae</taxon>
        <taxon>Hypothenemus</taxon>
    </lineage>
</organism>
<evidence type="ECO:0000313" key="4">
    <source>
        <dbReference type="EMBL" id="KAL1494996.1"/>
    </source>
</evidence>
<dbReference type="AlphaFoldDB" id="A0ABD1EK39"/>
<feature type="region of interest" description="Disordered" evidence="2">
    <location>
        <begin position="413"/>
        <end position="476"/>
    </location>
</feature>
<sequence length="822" mass="91674">MILNFEESDLFESASNMAPNSEERSRKEGQLNFLEEIMNKEKQRPPIYNPEDYALMLKKWGRKSSNGGLMSLYSNSSTSGNLESTRSPSNSFRDYRNPMLTSSGSEMTLRQFGTVSELLTKLKTDLKLAFPSFVQEFVADPLDGVALLLDLLRAIQLSQSNAVIHGPANSSSTGTSGKLPPSLQRRALLDELSCLQCLLSCCVRYTESLRKLISSSAGLFTVAVCIMSNVNKSRIIALQLLTKACDPSIGGHSAVSEAMSTLRLRFGEPVRFRFLVGMIMSAGGQKELIASGLRFLNKFMDTAGSSQKRLYVQSELDQAGLDVNIMKKNIDSISGNEQLQEEIQYWEKKNINIENISFALDTFRKDNAALREKIALLEKRIKALQDEKGVLSCVEKTLKVKCNELQSEIRSLKSSKGSYTKNTHDLTPNEDEGISSSERSLSPDEDPQRTTALYNSYMSKDTTLGETKDEEDEETTIDEVIEELRNIINDAESEDLAKIEQRKLEQETRRIEEAQVASKLKIHIDADDYAIASENEIVPSNLHPQPPRRAKSLVHLFVPSEDYYYCPKELFFENETPYTSTEGSDSLLSASKYAVPRITIPETVNLSGGQCKKVSEVKSRALDKKLKKGLVSKTDIKRSESFRHLDNGFCGSYYYSTTVNVCQNQNNVIERQSKCKSLERIDHGLDSMVDVVVTTNQNFDLNQSRSRSDSANSNNSLMKSVSNVYIKGNNRSRFGSYSDEKPVIFLPAARESITNASYYFSKAETKAMGSGFLIKRGHENAGKYSGQHPPEGRNSLTKSKEFCSLNSGTIGGKLTDLPSGLY</sequence>
<proteinExistence type="predicted"/>
<accession>A0ABD1EK39</accession>
<keyword evidence="1" id="KW-0175">Coiled coil</keyword>
<evidence type="ECO:0000256" key="1">
    <source>
        <dbReference type="SAM" id="Coils"/>
    </source>
</evidence>
<dbReference type="SMART" id="SM01140">
    <property type="entry name" value="Drf_GBD"/>
    <property type="match status" value="1"/>
</dbReference>